<dbReference type="Proteomes" id="UP001158576">
    <property type="component" value="Chromosome XSR"/>
</dbReference>
<reference evidence="1 2" key="1">
    <citation type="submission" date="2021-04" db="EMBL/GenBank/DDBJ databases">
        <authorList>
            <person name="Bliznina A."/>
        </authorList>
    </citation>
    <scope>NUCLEOTIDE SEQUENCE [LARGE SCALE GENOMIC DNA]</scope>
</reference>
<protein>
    <submittedName>
        <fullName evidence="1">Oidioi.mRNA.OKI2018_I69.XSR.g14960.t1.cds</fullName>
    </submittedName>
</protein>
<evidence type="ECO:0000313" key="2">
    <source>
        <dbReference type="Proteomes" id="UP001158576"/>
    </source>
</evidence>
<gene>
    <name evidence="1" type="ORF">OKIOD_LOCUS6518</name>
</gene>
<sequence>MALKELKSNDLAFSFDEDQAVTQRIEDIVRNVKEDNLNEHTLSENELKNIFHSPSIEKSSKFILLKKLLAMLTDFSKVSKLSLEERAKCHVNHDAVVLELQEMLPNQSLIQIYFLRQNFDPARELMEMLCRRMKCSDELIMFAENIRDCVPALMILGLENIIYKRVFDTLCDALIEKRKLFFKRKSLDIEEKKCRDSAESFKNVYELAKFLVFFVEYVLPIPHDRLEYIQKILNQKYFIPAIPDQPREGGELERIIKVLLDGASKFKSDLPIISLFAERLPKMIDCSEKTKVIEQMRLILSEESLLVGHPDQSSDEICEAGEEMGVKRVPIIISEKCSAAWKFIMENRRYGITLVQLCACNLQKNRNVRDLHYCSVIYNDCKWLNECLDHLTSRVNYDKSELIKIPAICALLDAQMERIWEEKTDEMKLFHEKIIAEKCNSLDEIDYQDVESDIRNCFSEFVMRMEEDRSLMCRYIEAPVVDTILSKVILHVLEQLECKIFLLERIEACHIKPLLSIIQRLSKFDCFESSKLASIKRMLESSLNDFAVLWQEKKLLLSEQELRSLAQALFGEEGKAKSASLFH</sequence>
<proteinExistence type="predicted"/>
<name>A0ABN7SBB0_OIKDI</name>
<accession>A0ABN7SBB0</accession>
<keyword evidence="2" id="KW-1185">Reference proteome</keyword>
<organism evidence="1 2">
    <name type="scientific">Oikopleura dioica</name>
    <name type="common">Tunicate</name>
    <dbReference type="NCBI Taxonomy" id="34765"/>
    <lineage>
        <taxon>Eukaryota</taxon>
        <taxon>Metazoa</taxon>
        <taxon>Chordata</taxon>
        <taxon>Tunicata</taxon>
        <taxon>Appendicularia</taxon>
        <taxon>Copelata</taxon>
        <taxon>Oikopleuridae</taxon>
        <taxon>Oikopleura</taxon>
    </lineage>
</organism>
<evidence type="ECO:0000313" key="1">
    <source>
        <dbReference type="EMBL" id="CAG5097162.1"/>
    </source>
</evidence>
<dbReference type="EMBL" id="OU015569">
    <property type="protein sequence ID" value="CAG5097162.1"/>
    <property type="molecule type" value="Genomic_DNA"/>
</dbReference>